<feature type="chain" id="PRO_5042835345" evidence="1">
    <location>
        <begin position="22"/>
        <end position="410"/>
    </location>
</feature>
<dbReference type="Pfam" id="PF02368">
    <property type="entry name" value="Big_2"/>
    <property type="match status" value="1"/>
</dbReference>
<dbReference type="InterPro" id="IPR032675">
    <property type="entry name" value="LRR_dom_sf"/>
</dbReference>
<dbReference type="SUPFAM" id="SSF49373">
    <property type="entry name" value="Invasin/intimin cell-adhesion fragments"/>
    <property type="match status" value="1"/>
</dbReference>
<accession>A0AAQ3GT06</accession>
<dbReference type="InterPro" id="IPR003343">
    <property type="entry name" value="Big_2"/>
</dbReference>
<dbReference type="Pfam" id="PF13306">
    <property type="entry name" value="LRR_5"/>
    <property type="match status" value="2"/>
</dbReference>
<dbReference type="InterPro" id="IPR026906">
    <property type="entry name" value="LRR_5"/>
</dbReference>
<feature type="signal peptide" evidence="1">
    <location>
        <begin position="1"/>
        <end position="21"/>
    </location>
</feature>
<reference evidence="3" key="1">
    <citation type="submission" date="2023-08" db="EMBL/GenBank/DDBJ databases">
        <title>Complete Genome Sequences of butyrate producing Anaerostipes hadrus strains BA1 and GIF7 isolated from the terminal ileum of a healthy lean male.</title>
        <authorList>
            <person name="Low A."/>
            <person name="Sheludchenko M."/>
            <person name="Cheng H.E."/>
            <person name="Koh X.Q."/>
            <person name="Lee J."/>
        </authorList>
    </citation>
    <scope>NUCLEOTIDE SEQUENCE</scope>
    <source>
        <strain evidence="3">BA1</strain>
    </source>
</reference>
<dbReference type="RefSeq" id="WP_209291299.1">
    <property type="nucleotide sequence ID" value="NZ_CP132968.1"/>
</dbReference>
<dbReference type="InterPro" id="IPR008964">
    <property type="entry name" value="Invasin/intimin_cell_adhesion"/>
</dbReference>
<dbReference type="InterPro" id="IPR053139">
    <property type="entry name" value="Surface_bspA-like"/>
</dbReference>
<dbReference type="AlphaFoldDB" id="A0AAQ3GT06"/>
<dbReference type="PANTHER" id="PTHR45661">
    <property type="entry name" value="SURFACE ANTIGEN"/>
    <property type="match status" value="1"/>
</dbReference>
<organism evidence="3 4">
    <name type="scientific">Anaerostipes hadrus</name>
    <dbReference type="NCBI Taxonomy" id="649756"/>
    <lineage>
        <taxon>Bacteria</taxon>
        <taxon>Bacillati</taxon>
        <taxon>Bacillota</taxon>
        <taxon>Clostridia</taxon>
        <taxon>Lachnospirales</taxon>
        <taxon>Lachnospiraceae</taxon>
        <taxon>Anaerostipes</taxon>
    </lineage>
</organism>
<dbReference type="Proteomes" id="UP001243496">
    <property type="component" value="Chromosome"/>
</dbReference>
<evidence type="ECO:0000313" key="4">
    <source>
        <dbReference type="Proteomes" id="UP001243496"/>
    </source>
</evidence>
<evidence type="ECO:0000313" key="3">
    <source>
        <dbReference type="EMBL" id="WMD15462.1"/>
    </source>
</evidence>
<dbReference type="PANTHER" id="PTHR45661:SF3">
    <property type="entry name" value="IG-LIKE DOMAIN-CONTAINING PROTEIN"/>
    <property type="match status" value="1"/>
</dbReference>
<proteinExistence type="predicted"/>
<protein>
    <submittedName>
        <fullName evidence="3">Leucine-rich repeat protein</fullName>
    </submittedName>
</protein>
<dbReference type="SUPFAM" id="SSF52058">
    <property type="entry name" value="L domain-like"/>
    <property type="match status" value="1"/>
</dbReference>
<gene>
    <name evidence="3" type="ORF">RBI15_08710</name>
</gene>
<keyword evidence="1" id="KW-0732">Signal</keyword>
<name>A0AAQ3GT06_ANAHA</name>
<dbReference type="Gene3D" id="3.80.10.10">
    <property type="entry name" value="Ribonuclease Inhibitor"/>
    <property type="match status" value="1"/>
</dbReference>
<evidence type="ECO:0000259" key="2">
    <source>
        <dbReference type="Pfam" id="PF02368"/>
    </source>
</evidence>
<dbReference type="EMBL" id="CP132968">
    <property type="protein sequence ID" value="WMD15462.1"/>
    <property type="molecule type" value="Genomic_DNA"/>
</dbReference>
<dbReference type="GeneID" id="92741467"/>
<evidence type="ECO:0000256" key="1">
    <source>
        <dbReference type="SAM" id="SignalP"/>
    </source>
</evidence>
<sequence length="410" mass="45255">MTKKKIMIPIMSIMLATSSMTAIPSLTSVYAAQAVQEAYTYQVGTQEGKQYIVLTDYKGSEEKITIPDQINGIEVKSIQDGFGKNSKLKSITLSKNIASEKDTKRSLAGLNQITTLEEIQTVKDNAAYQSEEGILYTKDKKELVAYPKSKKSETYVMPSEVEKAGELSLANLKYLKNLTFSKKIKIIPECSNSSIENVIIPDQVKVIDESTFDTCKNLKKVTFGKNITTIGDGAFANCTALETIKLPNNLKNIEEVAFVNTSLKSVIIPDSVVKIGASAFDKDVKLKKPSYLKKIKKTGGAVYYEARATVKTSRKKTSYKAAKITKIRANTKKVTLKKGKKAKIQTKIFYAKKLKKGYLDPSILKFTTSNKKIAAVSKYGNIKGVKKGKATITVKLRTSGIKYKVNVVVK</sequence>
<feature type="domain" description="BIG2" evidence="2">
    <location>
        <begin position="325"/>
        <end position="394"/>
    </location>
</feature>
<dbReference type="Gene3D" id="2.60.40.1080">
    <property type="match status" value="1"/>
</dbReference>